<feature type="binding site" evidence="8">
    <location>
        <begin position="417"/>
        <end position="419"/>
    </location>
    <ligand>
        <name>GTP</name>
        <dbReference type="ChEBI" id="CHEBI:37565"/>
    </ligand>
</feature>
<feature type="binding site" description="in other chain" evidence="8">
    <location>
        <position position="241"/>
    </location>
    <ligand>
        <name>IMP</name>
        <dbReference type="ChEBI" id="CHEBI:58053"/>
        <note>ligand shared between dimeric partners</note>
    </ligand>
</feature>
<dbReference type="AlphaFoldDB" id="A0A7T6AQW5"/>
<keyword evidence="3 8" id="KW-0479">Metal-binding</keyword>
<dbReference type="GO" id="GO:0044208">
    <property type="term" value="P:'de novo' AMP biosynthetic process"/>
    <property type="evidence" value="ECO:0007669"/>
    <property type="project" value="UniProtKB-UniRule"/>
</dbReference>
<comment type="subcellular location">
    <subcellularLocation>
        <location evidence="8">Cytoplasm</location>
    </subcellularLocation>
</comment>
<feature type="binding site" description="in other chain" evidence="8">
    <location>
        <position position="131"/>
    </location>
    <ligand>
        <name>IMP</name>
        <dbReference type="ChEBI" id="CHEBI:58053"/>
        <note>ligand shared between dimeric partners</note>
    </ligand>
</feature>
<dbReference type="InterPro" id="IPR001114">
    <property type="entry name" value="Adenylosuccinate_synthetase"/>
</dbReference>
<feature type="binding site" evidence="8">
    <location>
        <position position="309"/>
    </location>
    <ligand>
        <name>GTP</name>
        <dbReference type="ChEBI" id="CHEBI:37565"/>
    </ligand>
</feature>
<keyword evidence="4 8" id="KW-0547">Nucleotide-binding</keyword>
<feature type="active site" evidence="9">
    <location>
        <position position="142"/>
    </location>
</feature>
<evidence type="ECO:0000256" key="1">
    <source>
        <dbReference type="ARBA" id="ARBA00011738"/>
    </source>
</evidence>
<dbReference type="EC" id="6.3.4.4" evidence="8 10"/>
<dbReference type="GO" id="GO:0046040">
    <property type="term" value="P:IMP metabolic process"/>
    <property type="evidence" value="ECO:0007669"/>
    <property type="project" value="TreeGrafter"/>
</dbReference>
<dbReference type="SMART" id="SM00788">
    <property type="entry name" value="Adenylsucc_synt"/>
    <property type="match status" value="1"/>
</dbReference>
<evidence type="ECO:0000313" key="11">
    <source>
        <dbReference type="EMBL" id="QQG65930.1"/>
    </source>
</evidence>
<dbReference type="PROSITE" id="PS00513">
    <property type="entry name" value="ADENYLOSUCCIN_SYN_2"/>
    <property type="match status" value="1"/>
</dbReference>
<dbReference type="NCBIfam" id="TIGR00184">
    <property type="entry name" value="purA"/>
    <property type="match status" value="1"/>
</dbReference>
<dbReference type="SUPFAM" id="SSF52540">
    <property type="entry name" value="P-loop containing nucleoside triphosphate hydrolases"/>
    <property type="match status" value="1"/>
</dbReference>
<dbReference type="FunFam" id="3.90.170.10:FF:000001">
    <property type="entry name" value="Adenylosuccinate synthetase"/>
    <property type="match status" value="1"/>
</dbReference>
<dbReference type="PANTHER" id="PTHR11846:SF0">
    <property type="entry name" value="ADENYLOSUCCINATE SYNTHETASE"/>
    <property type="match status" value="1"/>
</dbReference>
<evidence type="ECO:0000256" key="4">
    <source>
        <dbReference type="ARBA" id="ARBA00022741"/>
    </source>
</evidence>
<sequence length="437" mass="47525">MASVVVVGAQWGDEGKGKIVDLLTQYADYVVRFQGGNNAGHTLVVDGKKYVFHIIPSGILYEKKTCAIGNGVIIDPGVLLTEMAELAEKGIVVTPKQLLISANAHLIMPYHQRLDVAREKTLATGKKIGTTGRGIGPCYMDKIGRVGMKVGDLLDMALFTDKLQAAVEEKNFILTRQFDAQPVDFDKILSQFEVYSAQLAPFIGNVSVELDQARKKGKHILFEGAQGTQLDVDHGTYPFVTSSNTTAGNACIGSGFGPGHINEVIGILKAYTTRVGEGPFPTELPEGDVIGDALQQKGHEYGATTGRRRRCGWFDAVVASDAVRLNGLTGFAVTKLDVLSGLQKIKIATQYRVDGESYTFMPENIRKAQSAKPVYEEMAGWEVELSDIRSYEDLPEQAKSYLKRVEDLTGVAPMIVSVGPDREETLLLRNPFAVPGQ</sequence>
<comment type="pathway">
    <text evidence="8 10">Purine metabolism; AMP biosynthesis via de novo pathway; AMP from IMP: step 1/2.</text>
</comment>
<feature type="binding site" evidence="8">
    <location>
        <begin position="303"/>
        <end position="309"/>
    </location>
    <ligand>
        <name>substrate</name>
    </ligand>
</feature>
<comment type="cofactor">
    <cofactor evidence="8">
        <name>Mg(2+)</name>
        <dbReference type="ChEBI" id="CHEBI:18420"/>
    </cofactor>
    <text evidence="8">Binds 1 Mg(2+) ion per subunit.</text>
</comment>
<organism evidence="11 12">
    <name type="scientific">Desulfobulbus oligotrophicus</name>
    <dbReference type="NCBI Taxonomy" id="1909699"/>
    <lineage>
        <taxon>Bacteria</taxon>
        <taxon>Pseudomonadati</taxon>
        <taxon>Thermodesulfobacteriota</taxon>
        <taxon>Desulfobulbia</taxon>
        <taxon>Desulfobulbales</taxon>
        <taxon>Desulfobulbaceae</taxon>
        <taxon>Desulfobulbus</taxon>
    </lineage>
</organism>
<dbReference type="InterPro" id="IPR042110">
    <property type="entry name" value="Adenylosuccinate_synth_dom2"/>
</dbReference>
<dbReference type="GO" id="GO:0005737">
    <property type="term" value="C:cytoplasm"/>
    <property type="evidence" value="ECO:0007669"/>
    <property type="project" value="UniProtKB-SubCell"/>
</dbReference>
<feature type="binding site" description="in other chain" evidence="8">
    <location>
        <position position="307"/>
    </location>
    <ligand>
        <name>IMP</name>
        <dbReference type="ChEBI" id="CHEBI:58053"/>
        <note>ligand shared between dimeric partners</note>
    </ligand>
</feature>
<dbReference type="InterPro" id="IPR018220">
    <property type="entry name" value="Adenylosuccin_syn_GTP-bd"/>
</dbReference>
<comment type="catalytic activity">
    <reaction evidence="8 10">
        <text>IMP + L-aspartate + GTP = N(6)-(1,2-dicarboxyethyl)-AMP + GDP + phosphate + 2 H(+)</text>
        <dbReference type="Rhea" id="RHEA:15753"/>
        <dbReference type="ChEBI" id="CHEBI:15378"/>
        <dbReference type="ChEBI" id="CHEBI:29991"/>
        <dbReference type="ChEBI" id="CHEBI:37565"/>
        <dbReference type="ChEBI" id="CHEBI:43474"/>
        <dbReference type="ChEBI" id="CHEBI:57567"/>
        <dbReference type="ChEBI" id="CHEBI:58053"/>
        <dbReference type="ChEBI" id="CHEBI:58189"/>
        <dbReference type="EC" id="6.3.4.4"/>
    </reaction>
</comment>
<feature type="binding site" evidence="8">
    <location>
        <begin position="12"/>
        <end position="18"/>
    </location>
    <ligand>
        <name>GTP</name>
        <dbReference type="ChEBI" id="CHEBI:37565"/>
    </ligand>
</feature>
<dbReference type="HAMAP" id="MF_00011">
    <property type="entry name" value="Adenylosucc_synth"/>
    <property type="match status" value="1"/>
</dbReference>
<feature type="binding site" evidence="8">
    <location>
        <position position="40"/>
    </location>
    <ligand>
        <name>Mg(2+)</name>
        <dbReference type="ChEBI" id="CHEBI:18420"/>
    </ligand>
</feature>
<dbReference type="GO" id="GO:0005525">
    <property type="term" value="F:GTP binding"/>
    <property type="evidence" value="ECO:0007669"/>
    <property type="project" value="UniProtKB-UniRule"/>
</dbReference>
<feature type="binding site" evidence="8">
    <location>
        <begin position="335"/>
        <end position="337"/>
    </location>
    <ligand>
        <name>GTP</name>
        <dbReference type="ChEBI" id="CHEBI:37565"/>
    </ligand>
</feature>
<evidence type="ECO:0000256" key="10">
    <source>
        <dbReference type="RuleBase" id="RU000520"/>
    </source>
</evidence>
<feature type="binding site" description="in other chain" evidence="8">
    <location>
        <begin position="13"/>
        <end position="16"/>
    </location>
    <ligand>
        <name>IMP</name>
        <dbReference type="ChEBI" id="CHEBI:58053"/>
        <note>ligand shared between dimeric partners</note>
    </ligand>
</feature>
<keyword evidence="8" id="KW-0963">Cytoplasm</keyword>
<dbReference type="GO" id="GO:0004019">
    <property type="term" value="F:adenylosuccinate synthase activity"/>
    <property type="evidence" value="ECO:0007669"/>
    <property type="project" value="UniProtKB-UniRule"/>
</dbReference>
<evidence type="ECO:0000256" key="5">
    <source>
        <dbReference type="ARBA" id="ARBA00022755"/>
    </source>
</evidence>
<dbReference type="CDD" id="cd03108">
    <property type="entry name" value="AdSS"/>
    <property type="match status" value="1"/>
</dbReference>
<dbReference type="Pfam" id="PF00709">
    <property type="entry name" value="Adenylsucc_synt"/>
    <property type="match status" value="1"/>
</dbReference>
<evidence type="ECO:0000256" key="7">
    <source>
        <dbReference type="ARBA" id="ARBA00023134"/>
    </source>
</evidence>
<dbReference type="PANTHER" id="PTHR11846">
    <property type="entry name" value="ADENYLOSUCCINATE SYNTHETASE"/>
    <property type="match status" value="1"/>
</dbReference>
<feature type="active site" description="Proton donor" evidence="8">
    <location>
        <position position="41"/>
    </location>
</feature>
<reference evidence="11 12" key="1">
    <citation type="submission" date="2020-05" db="EMBL/GenBank/DDBJ databases">
        <title>Complete genome of Desulfobulbus oligotrophicus.</title>
        <authorList>
            <person name="Podar M."/>
        </authorList>
    </citation>
    <scope>NUCLEOTIDE SEQUENCE [LARGE SCALE GENOMIC DNA]</scope>
    <source>
        <strain evidence="11 12">Prop6</strain>
    </source>
</reference>
<accession>A0A7T6AQW5</accession>
<evidence type="ECO:0000256" key="8">
    <source>
        <dbReference type="HAMAP-Rule" id="MF_00011"/>
    </source>
</evidence>
<dbReference type="InterPro" id="IPR042111">
    <property type="entry name" value="Adenylosuccinate_synth_dom3"/>
</dbReference>
<dbReference type="Gene3D" id="3.90.170.10">
    <property type="entry name" value="Adenylosuccinate Synthetase, subunit A, domain 3"/>
    <property type="match status" value="1"/>
</dbReference>
<keyword evidence="7 8" id="KW-0342">GTP-binding</keyword>
<evidence type="ECO:0000256" key="2">
    <source>
        <dbReference type="ARBA" id="ARBA00022598"/>
    </source>
</evidence>
<comment type="function">
    <text evidence="8">Plays an important role in the de novo pathway of purine nucleotide biosynthesis. Catalyzes the first committed step in the biosynthesis of AMP from IMP.</text>
</comment>
<feature type="binding site" evidence="8">
    <location>
        <position position="13"/>
    </location>
    <ligand>
        <name>Mg(2+)</name>
        <dbReference type="ChEBI" id="CHEBI:18420"/>
    </ligand>
</feature>
<evidence type="ECO:0000313" key="12">
    <source>
        <dbReference type="Proteomes" id="UP000596092"/>
    </source>
</evidence>
<dbReference type="Proteomes" id="UP000596092">
    <property type="component" value="Chromosome"/>
</dbReference>
<evidence type="ECO:0000256" key="9">
    <source>
        <dbReference type="PROSITE-ProRule" id="PRU10134"/>
    </source>
</evidence>
<keyword evidence="6 8" id="KW-0460">Magnesium</keyword>
<dbReference type="EMBL" id="CP054140">
    <property type="protein sequence ID" value="QQG65930.1"/>
    <property type="molecule type" value="Genomic_DNA"/>
</dbReference>
<dbReference type="KEGG" id="dog:HP555_08645"/>
<feature type="active site" description="Proton acceptor" evidence="8">
    <location>
        <position position="13"/>
    </location>
</feature>
<feature type="binding site" description="in other chain" evidence="8">
    <location>
        <position position="226"/>
    </location>
    <ligand>
        <name>IMP</name>
        <dbReference type="ChEBI" id="CHEBI:58053"/>
        <note>ligand shared between dimeric partners</note>
    </ligand>
</feature>
<keyword evidence="2 8" id="KW-0436">Ligase</keyword>
<dbReference type="InterPro" id="IPR027417">
    <property type="entry name" value="P-loop_NTPase"/>
</dbReference>
<dbReference type="Gene3D" id="3.40.440.10">
    <property type="entry name" value="Adenylosuccinate Synthetase, subunit A, domain 1"/>
    <property type="match status" value="1"/>
</dbReference>
<dbReference type="NCBIfam" id="NF002223">
    <property type="entry name" value="PRK01117.1"/>
    <property type="match status" value="1"/>
</dbReference>
<comment type="similarity">
    <text evidence="8 10">Belongs to the adenylosuccinate synthetase family.</text>
</comment>
<name>A0A7T6AQW5_9BACT</name>
<comment type="subunit">
    <text evidence="1 8">Homodimer.</text>
</comment>
<feature type="binding site" evidence="8">
    <location>
        <position position="145"/>
    </location>
    <ligand>
        <name>IMP</name>
        <dbReference type="ChEBI" id="CHEBI:58053"/>
        <note>ligand shared between dimeric partners</note>
    </ligand>
</feature>
<gene>
    <name evidence="8" type="primary">purA</name>
    <name evidence="11" type="ORF">HP555_08645</name>
</gene>
<feature type="binding site" evidence="8">
    <location>
        <begin position="40"/>
        <end position="42"/>
    </location>
    <ligand>
        <name>GTP</name>
        <dbReference type="ChEBI" id="CHEBI:37565"/>
    </ligand>
</feature>
<feature type="binding site" description="in other chain" evidence="8">
    <location>
        <begin position="38"/>
        <end position="41"/>
    </location>
    <ligand>
        <name>IMP</name>
        <dbReference type="ChEBI" id="CHEBI:58053"/>
        <note>ligand shared between dimeric partners</note>
    </ligand>
</feature>
<evidence type="ECO:0000256" key="6">
    <source>
        <dbReference type="ARBA" id="ARBA00022842"/>
    </source>
</evidence>
<dbReference type="InterPro" id="IPR042109">
    <property type="entry name" value="Adenylosuccinate_synth_dom1"/>
</dbReference>
<keyword evidence="5 8" id="KW-0658">Purine biosynthesis</keyword>
<evidence type="ECO:0000256" key="3">
    <source>
        <dbReference type="ARBA" id="ARBA00022723"/>
    </source>
</evidence>
<keyword evidence="12" id="KW-1185">Reference proteome</keyword>
<dbReference type="InterPro" id="IPR033128">
    <property type="entry name" value="Adenylosuccin_syn_Lys_AS"/>
</dbReference>
<dbReference type="Gene3D" id="1.10.300.10">
    <property type="entry name" value="Adenylosuccinate Synthetase, subunit A, domain 2"/>
    <property type="match status" value="1"/>
</dbReference>
<dbReference type="UniPathway" id="UPA00075">
    <property type="reaction ID" value="UER00335"/>
</dbReference>
<dbReference type="PROSITE" id="PS01266">
    <property type="entry name" value="ADENYLOSUCCIN_SYN_1"/>
    <property type="match status" value="1"/>
</dbReference>
<proteinExistence type="inferred from homology"/>
<protein>
    <recommendedName>
        <fullName evidence="8 10">Adenylosuccinate synthetase</fullName>
        <shortName evidence="8">AMPSase</shortName>
        <shortName evidence="8">AdSS</shortName>
        <ecNumber evidence="8 10">6.3.4.4</ecNumber>
    </recommendedName>
    <alternativeName>
        <fullName evidence="8">IMP--aspartate ligase</fullName>
    </alternativeName>
</protein>
<dbReference type="GO" id="GO:0000287">
    <property type="term" value="F:magnesium ion binding"/>
    <property type="evidence" value="ECO:0007669"/>
    <property type="project" value="UniProtKB-UniRule"/>
</dbReference>
<dbReference type="FunFam" id="1.10.300.10:FF:000001">
    <property type="entry name" value="Adenylosuccinate synthetase"/>
    <property type="match status" value="1"/>
</dbReference>
<dbReference type="RefSeq" id="WP_199261563.1">
    <property type="nucleotide sequence ID" value="NZ_CP054140.1"/>
</dbReference>